<gene>
    <name evidence="2" type="ORF">DB32_005500</name>
</gene>
<reference evidence="2 3" key="1">
    <citation type="submission" date="2015-03" db="EMBL/GenBank/DDBJ databases">
        <title>Genome assembly of Sandaracinus amylolyticus DSM 53668.</title>
        <authorList>
            <person name="Sharma G."/>
            <person name="Subramanian S."/>
        </authorList>
    </citation>
    <scope>NUCLEOTIDE SEQUENCE [LARGE SCALE GENOMIC DNA]</scope>
    <source>
        <strain evidence="2 3">DSM 53668</strain>
    </source>
</reference>
<dbReference type="Proteomes" id="UP000034883">
    <property type="component" value="Chromosome"/>
</dbReference>
<dbReference type="RefSeq" id="WP_053235506.1">
    <property type="nucleotide sequence ID" value="NZ_CP011125.1"/>
</dbReference>
<feature type="compositionally biased region" description="Basic residues" evidence="1">
    <location>
        <begin position="1"/>
        <end position="19"/>
    </location>
</feature>
<protein>
    <submittedName>
        <fullName evidence="2">Uncharacterized protein</fullName>
    </submittedName>
</protein>
<dbReference type="AlphaFoldDB" id="A0A0F6YK15"/>
<keyword evidence="3" id="KW-1185">Reference proteome</keyword>
<evidence type="ECO:0000256" key="1">
    <source>
        <dbReference type="SAM" id="MobiDB-lite"/>
    </source>
</evidence>
<name>A0A0F6YK15_9BACT</name>
<organism evidence="2 3">
    <name type="scientific">Sandaracinus amylolyticus</name>
    <dbReference type="NCBI Taxonomy" id="927083"/>
    <lineage>
        <taxon>Bacteria</taxon>
        <taxon>Pseudomonadati</taxon>
        <taxon>Myxococcota</taxon>
        <taxon>Polyangia</taxon>
        <taxon>Polyangiales</taxon>
        <taxon>Sandaracinaceae</taxon>
        <taxon>Sandaracinus</taxon>
    </lineage>
</organism>
<feature type="region of interest" description="Disordered" evidence="1">
    <location>
        <begin position="1"/>
        <end position="34"/>
    </location>
</feature>
<dbReference type="KEGG" id="samy:DB32_005500"/>
<evidence type="ECO:0000313" key="3">
    <source>
        <dbReference type="Proteomes" id="UP000034883"/>
    </source>
</evidence>
<dbReference type="EMBL" id="CP011125">
    <property type="protein sequence ID" value="AKF08351.1"/>
    <property type="molecule type" value="Genomic_DNA"/>
</dbReference>
<proteinExistence type="predicted"/>
<sequence>MVPRSRARPRRRGRVRPRRRDRDLGRRDREHDPPTHAAAIRWTLLYEHSELGSSRAGGGRDSALRAFASGWRGESIVLRAACGRTIGVALADARLRAPIDPADGTPLGTSPASSAAYGALVSRAPAGAGPVFVREHGIQAGQTLRLRAWLEPAGPTGGYRDAASPTSVQFRATREITLEDDLRA</sequence>
<dbReference type="STRING" id="927083.DB32_005500"/>
<evidence type="ECO:0000313" key="2">
    <source>
        <dbReference type="EMBL" id="AKF08351.1"/>
    </source>
</evidence>
<feature type="compositionally biased region" description="Basic and acidic residues" evidence="1">
    <location>
        <begin position="20"/>
        <end position="34"/>
    </location>
</feature>
<accession>A0A0F6YK15</accession>